<reference evidence="1 2" key="1">
    <citation type="submission" date="2020-08" db="EMBL/GenBank/DDBJ databases">
        <title>Sequencing the genomes of 1000 actinobacteria strains.</title>
        <authorList>
            <person name="Klenk H.-P."/>
        </authorList>
    </citation>
    <scope>NUCLEOTIDE SEQUENCE [LARGE SCALE GENOMIC DNA]</scope>
    <source>
        <strain evidence="1 2">DSM 45084</strain>
    </source>
</reference>
<accession>A0A7W7T664</accession>
<sequence length="341" mass="37128">MPDLTALGPGKLLSCQVQPTAEWRDVIANRKIGPPDETALLVVDAASADGSKVFASAVENGETRVLMITGGRRHEILRLPKPQQAFGFDFDGRWLTFGIGYNPASQHLWTAHAWDSESTAEPFLVADNREGHGGPWFFSHAHKGKAAWVQGTGEAVEPHAVHLYDLATRTDRIIDLGPVDGPLFFGDLLLWRRLDLKSDTGRFKAVTLDGRDAGLPDALNQAQPDWYAAADDRTVVWVTKDPRTLYAWRADWPGVREIARIEPGVQMPGMSFPKVSGDLVTWTSRTSFVTDLRTGATFHPDRMAHTMDVVGGAFVVSYNGAGGTAPPSVVPLGELPPLPSC</sequence>
<dbReference type="SUPFAM" id="SSF69304">
    <property type="entry name" value="Tricorn protease N-terminal domain"/>
    <property type="match status" value="1"/>
</dbReference>
<comment type="caution">
    <text evidence="1">The sequence shown here is derived from an EMBL/GenBank/DDBJ whole genome shotgun (WGS) entry which is preliminary data.</text>
</comment>
<protein>
    <submittedName>
        <fullName evidence="1">Uncharacterized protein</fullName>
    </submittedName>
</protein>
<gene>
    <name evidence="1" type="ORF">F4559_004091</name>
</gene>
<dbReference type="RefSeq" id="WP_184670951.1">
    <property type="nucleotide sequence ID" value="NZ_BAABAI010000022.1"/>
</dbReference>
<organism evidence="1 2">
    <name type="scientific">Saccharothrix violaceirubra</name>
    <dbReference type="NCBI Taxonomy" id="413306"/>
    <lineage>
        <taxon>Bacteria</taxon>
        <taxon>Bacillati</taxon>
        <taxon>Actinomycetota</taxon>
        <taxon>Actinomycetes</taxon>
        <taxon>Pseudonocardiales</taxon>
        <taxon>Pseudonocardiaceae</taxon>
        <taxon>Saccharothrix</taxon>
    </lineage>
</organism>
<dbReference type="Proteomes" id="UP000542674">
    <property type="component" value="Unassembled WGS sequence"/>
</dbReference>
<dbReference type="EMBL" id="JACHJS010000001">
    <property type="protein sequence ID" value="MBB4966732.1"/>
    <property type="molecule type" value="Genomic_DNA"/>
</dbReference>
<keyword evidence="2" id="KW-1185">Reference proteome</keyword>
<name>A0A7W7T664_9PSEU</name>
<dbReference type="AlphaFoldDB" id="A0A7W7T664"/>
<evidence type="ECO:0000313" key="1">
    <source>
        <dbReference type="EMBL" id="MBB4966732.1"/>
    </source>
</evidence>
<evidence type="ECO:0000313" key="2">
    <source>
        <dbReference type="Proteomes" id="UP000542674"/>
    </source>
</evidence>
<proteinExistence type="predicted"/>